<feature type="transmembrane region" description="Helical" evidence="9">
    <location>
        <begin position="723"/>
        <end position="741"/>
    </location>
</feature>
<evidence type="ECO:0000256" key="4">
    <source>
        <dbReference type="ARBA" id="ARBA00022692"/>
    </source>
</evidence>
<feature type="transmembrane region" description="Helical" evidence="9">
    <location>
        <begin position="543"/>
        <end position="563"/>
    </location>
</feature>
<evidence type="ECO:0000259" key="13">
    <source>
        <dbReference type="Pfam" id="PF22599"/>
    </source>
</evidence>
<evidence type="ECO:0000259" key="12">
    <source>
        <dbReference type="Pfam" id="PF21760"/>
    </source>
</evidence>
<dbReference type="InterPro" id="IPR022813">
    <property type="entry name" value="SecD/SecF_arch_bac"/>
</dbReference>
<accession>A0A6N6RF06</accession>
<dbReference type="Pfam" id="PF07549">
    <property type="entry name" value="Sec_GG"/>
    <property type="match status" value="2"/>
</dbReference>
<protein>
    <recommendedName>
        <fullName evidence="9 10">Multifunctional fusion protein</fullName>
    </recommendedName>
    <domain>
        <recommendedName>
            <fullName evidence="9">Protein translocase subunit SecD</fullName>
        </recommendedName>
    </domain>
    <domain>
        <recommendedName>
            <fullName evidence="10">Protein-export membrane protein SecF</fullName>
        </recommendedName>
    </domain>
</protein>
<evidence type="ECO:0000256" key="8">
    <source>
        <dbReference type="ARBA" id="ARBA00023136"/>
    </source>
</evidence>
<dbReference type="InterPro" id="IPR022645">
    <property type="entry name" value="SecD/SecF_bac"/>
</dbReference>
<dbReference type="OrthoDB" id="9805019at2"/>
<dbReference type="NCBIfam" id="TIGR01129">
    <property type="entry name" value="secD"/>
    <property type="match status" value="1"/>
</dbReference>
<keyword evidence="15" id="KW-1185">Reference proteome</keyword>
<feature type="transmembrane region" description="Helical" evidence="9">
    <location>
        <begin position="1002"/>
        <end position="1026"/>
    </location>
</feature>
<feature type="transmembrane region" description="Helical" evidence="9">
    <location>
        <begin position="925"/>
        <end position="946"/>
    </location>
</feature>
<comment type="function">
    <text evidence="9">Part of the Sec protein translocase complex. Interacts with the SecYEG preprotein conducting channel. SecDF uses the proton motive force (PMF) to complete protein translocation after the ATP-dependent function of SecA.</text>
</comment>
<comment type="similarity">
    <text evidence="9">Belongs to the SecD/SecF family. SecD subfamily.</text>
</comment>
<dbReference type="Pfam" id="PF21760">
    <property type="entry name" value="SecD_1st"/>
    <property type="match status" value="1"/>
</dbReference>
<dbReference type="Pfam" id="PF02355">
    <property type="entry name" value="SecD_SecF_C"/>
    <property type="match status" value="2"/>
</dbReference>
<feature type="transmembrane region" description="Helical" evidence="9">
    <location>
        <begin position="665"/>
        <end position="689"/>
    </location>
</feature>
<dbReference type="GO" id="GO:0043952">
    <property type="term" value="P:protein transport by the Sec complex"/>
    <property type="evidence" value="ECO:0007669"/>
    <property type="project" value="UniProtKB-UniRule"/>
</dbReference>
<dbReference type="FunFam" id="1.20.1640.10:FF:000004">
    <property type="entry name" value="Protein translocase subunit SecD"/>
    <property type="match status" value="1"/>
</dbReference>
<gene>
    <name evidence="10" type="primary">secF</name>
    <name evidence="9" type="synonym">secD</name>
    <name evidence="14" type="ORF">F8C67_09320</name>
</gene>
<feature type="domain" description="SecDF P1 head subdomain" evidence="13">
    <location>
        <begin position="402"/>
        <end position="520"/>
    </location>
</feature>
<reference evidence="14 15" key="1">
    <citation type="submission" date="2019-09" db="EMBL/GenBank/DDBJ databases">
        <title>Genomes of family Cryomorphaceae.</title>
        <authorList>
            <person name="Bowman J.P."/>
        </authorList>
    </citation>
    <scope>NUCLEOTIDE SEQUENCE [LARGE SCALE GENOMIC DNA]</scope>
    <source>
        <strain evidence="14 15">LMG 25704</strain>
    </source>
</reference>
<keyword evidence="4 9" id="KW-0812">Transmembrane</keyword>
<feature type="transmembrane region" description="Helical" evidence="9">
    <location>
        <begin position="978"/>
        <end position="996"/>
    </location>
</feature>
<dbReference type="InterPro" id="IPR054384">
    <property type="entry name" value="SecDF_P1_head"/>
</dbReference>
<comment type="similarity">
    <text evidence="10">Belongs to the SecD/SecF family. SecF subfamily.</text>
</comment>
<feature type="transmembrane region" description="Helical" evidence="9">
    <location>
        <begin position="891"/>
        <end position="913"/>
    </location>
</feature>
<name>A0A6N6RF06_9FLAO</name>
<evidence type="ECO:0000256" key="6">
    <source>
        <dbReference type="ARBA" id="ARBA00022989"/>
    </source>
</evidence>
<comment type="caution">
    <text evidence="9">Lacks conserved residue(s) required for the propagation of feature annotation.</text>
</comment>
<evidence type="ECO:0000313" key="14">
    <source>
        <dbReference type="EMBL" id="KAB2809747.1"/>
    </source>
</evidence>
<keyword evidence="3 9" id="KW-1003">Cell membrane</keyword>
<feature type="transmembrane region" description="Helical" evidence="9">
    <location>
        <begin position="596"/>
        <end position="616"/>
    </location>
</feature>
<feature type="transmembrane region" description="Helical" evidence="9">
    <location>
        <begin position="637"/>
        <end position="659"/>
    </location>
</feature>
<dbReference type="InterPro" id="IPR048634">
    <property type="entry name" value="SecD_SecF_C"/>
</dbReference>
<dbReference type="Gene3D" id="3.30.1360.200">
    <property type="match status" value="1"/>
</dbReference>
<dbReference type="HAMAP" id="MF_01464_B">
    <property type="entry name" value="SecF_B"/>
    <property type="match status" value="1"/>
</dbReference>
<keyword evidence="2 9" id="KW-0813">Transport</keyword>
<evidence type="ECO:0000259" key="11">
    <source>
        <dbReference type="Pfam" id="PF02355"/>
    </source>
</evidence>
<evidence type="ECO:0000256" key="2">
    <source>
        <dbReference type="ARBA" id="ARBA00022448"/>
    </source>
</evidence>
<keyword evidence="5 9" id="KW-0653">Protein transport</keyword>
<dbReference type="AlphaFoldDB" id="A0A6N6RF06"/>
<dbReference type="PANTHER" id="PTHR30081">
    <property type="entry name" value="PROTEIN-EXPORT MEMBRANE PROTEIN SEC"/>
    <property type="match status" value="1"/>
</dbReference>
<feature type="domain" description="Protein translocase subunit SecDF P1" evidence="12">
    <location>
        <begin position="186"/>
        <end position="241"/>
    </location>
</feature>
<dbReference type="RefSeq" id="WP_151667570.1">
    <property type="nucleotide sequence ID" value="NZ_WBVO01000007.1"/>
</dbReference>
<evidence type="ECO:0000256" key="9">
    <source>
        <dbReference type="HAMAP-Rule" id="MF_01463"/>
    </source>
</evidence>
<comment type="caution">
    <text evidence="14">The sequence shown here is derived from an EMBL/GenBank/DDBJ whole genome shotgun (WGS) entry which is preliminary data.</text>
</comment>
<feature type="transmembrane region" description="Helical" evidence="9">
    <location>
        <begin position="570"/>
        <end position="590"/>
    </location>
</feature>
<organism evidence="14 15">
    <name type="scientific">Phaeocystidibacter luteus</name>
    <dbReference type="NCBI Taxonomy" id="911197"/>
    <lineage>
        <taxon>Bacteria</taxon>
        <taxon>Pseudomonadati</taxon>
        <taxon>Bacteroidota</taxon>
        <taxon>Flavobacteriia</taxon>
        <taxon>Flavobacteriales</taxon>
        <taxon>Phaeocystidibacteraceae</taxon>
        <taxon>Phaeocystidibacter</taxon>
    </lineage>
</organism>
<dbReference type="InterPro" id="IPR048631">
    <property type="entry name" value="SecD_1st"/>
</dbReference>
<dbReference type="NCBIfam" id="TIGR00916">
    <property type="entry name" value="2A0604s01"/>
    <property type="match status" value="2"/>
</dbReference>
<comment type="subcellular location">
    <subcellularLocation>
        <location evidence="1 9">Cell membrane</location>
        <topology evidence="1 9">Multi-pass membrane protein</topology>
    </subcellularLocation>
</comment>
<evidence type="ECO:0000256" key="7">
    <source>
        <dbReference type="ARBA" id="ARBA00023010"/>
    </source>
</evidence>
<dbReference type="InterPro" id="IPR005665">
    <property type="entry name" value="SecF_bac"/>
</dbReference>
<dbReference type="GO" id="GO:0006605">
    <property type="term" value="P:protein targeting"/>
    <property type="evidence" value="ECO:0007669"/>
    <property type="project" value="UniProtKB-UniRule"/>
</dbReference>
<dbReference type="SUPFAM" id="SSF82866">
    <property type="entry name" value="Multidrug efflux transporter AcrB transmembrane domain"/>
    <property type="match status" value="2"/>
</dbReference>
<feature type="domain" description="Protein export membrane protein SecD/SecF C-terminal" evidence="11">
    <location>
        <begin position="522"/>
        <end position="687"/>
    </location>
</feature>
<feature type="transmembrane region" description="Helical" evidence="9">
    <location>
        <begin position="867"/>
        <end position="884"/>
    </location>
</feature>
<evidence type="ECO:0000256" key="5">
    <source>
        <dbReference type="ARBA" id="ARBA00022927"/>
    </source>
</evidence>
<dbReference type="PRINTS" id="PR01755">
    <property type="entry name" value="SECFTRNLCASE"/>
</dbReference>
<dbReference type="GO" id="GO:0065002">
    <property type="term" value="P:intracellular protein transmembrane transport"/>
    <property type="evidence" value="ECO:0007669"/>
    <property type="project" value="UniProtKB-UniRule"/>
</dbReference>
<dbReference type="Proteomes" id="UP000468650">
    <property type="component" value="Unassembled WGS sequence"/>
</dbReference>
<dbReference type="InterPro" id="IPR055344">
    <property type="entry name" value="SecD_SecF_C_bact"/>
</dbReference>
<dbReference type="Pfam" id="PF22599">
    <property type="entry name" value="SecDF_P1_head"/>
    <property type="match status" value="1"/>
</dbReference>
<dbReference type="EMBL" id="WBVO01000007">
    <property type="protein sequence ID" value="KAB2809747.1"/>
    <property type="molecule type" value="Genomic_DNA"/>
</dbReference>
<keyword evidence="8 9" id="KW-0472">Membrane</keyword>
<sequence length="1037" mass="112232">MQNKGVIRLFAIVLALVCFWELSFTFVSNSVETNATEVANGDADKRQAILDSMLNQEVMNLGFAKYTYAEVKDREINLGLDLRGGMNVILEVSVRDILLNLADNSDDVMLRKALAHTDSAVTNSQEAYVEIFFTELDRLIAEAGGMRAYTDPALFGTPSITKRAGVNVGTEEVKALIRQDVTEAVDNVYTVLKARIDQFGVVQPNIQQLEGSGRILVEMPGVKDPDRAKQVISSTAKLEFWKAFKAYEVIDHLAAANTRLRDLVENPNASNEEDADSTSDDTGFNADDFVALDDADSSATDAISSPDSSGTEADTSAASTFNPLFELVSINFNQQTQSINFGPTVGFVRVADTAKVLSYLNRREIRSLRPANLRYVKWSFGTKTEGSAFVPLYALAGNRENVPELSGDVITDARQDFEGGRPSVSLNMDGVGANTWARLTERLSQEEDLFDQAGSGFETPGEGGGDGRRGYVAIALDGVVYSAPSVNKSIPGGRTSISGSFDIQEAQDLATVLRAGKLPVPTKIVQSDVIGPTLGAEAISASFSSFLIALLLVMVYMILYYNFAGIVADISLVTNMLFIFGIIAGMGIVLTLPGMAGIILTIGMAVDANVIIYERIREELANGKDVKLAIRDGYKHSYSAIIDANLTTLLTAIALFVFGTGPIRGFATTLGVGIVFSVFSAIFVTRLVYEWRLSRKASITFSTKFSEGMLKKVNIDFISKRKVAYIISGILIVISIASLATKGLNQGVDFVGGRSYTVRFDQPVDVQEISNSLSEQFVGEDGTVYSPIVKTLGEASQVVITTKYRIDETGAEVDKAIEAALYEGVSGFYASPIESEAFLAQTDESAVGLVASRQVGPTIADDIGRDAVLAVIFSLLAIFVYILVRFSKMQYSFGAIAAIIHDVIIVFGIFSIFDGILPFQLEVDQAFVAAILTVIGYSLNDTVVVFDRVREYYSHYHKKRSLSSILNSAMNGTLSRTVNTSMTTLIVLLIILIFGGESIRGFIFAITVGVVVGTYSSLFVATPVVYDSTKEKNDSAE</sequence>
<evidence type="ECO:0000256" key="10">
    <source>
        <dbReference type="HAMAP-Rule" id="MF_01464"/>
    </source>
</evidence>
<dbReference type="InterPro" id="IPR005791">
    <property type="entry name" value="SecD"/>
</dbReference>
<proteinExistence type="inferred from homology"/>
<evidence type="ECO:0000256" key="1">
    <source>
        <dbReference type="ARBA" id="ARBA00004651"/>
    </source>
</evidence>
<comment type="subunit">
    <text evidence="10">Forms a complex with SecD. Part of the essential Sec protein translocation apparatus which comprises SecA, SecYEG and auxiliary proteins SecDF. Other proteins may also be involved.</text>
</comment>
<dbReference type="Gene3D" id="3.30.70.3220">
    <property type="match status" value="1"/>
</dbReference>
<keyword evidence="6 9" id="KW-1133">Transmembrane helix</keyword>
<dbReference type="Gene3D" id="1.20.1640.10">
    <property type="entry name" value="Multidrug efflux transporter AcrB transmembrane domain"/>
    <property type="match status" value="2"/>
</dbReference>
<dbReference type="NCBIfam" id="TIGR00966">
    <property type="entry name" value="transloc_SecF"/>
    <property type="match status" value="1"/>
</dbReference>
<dbReference type="GO" id="GO:0005886">
    <property type="term" value="C:plasma membrane"/>
    <property type="evidence" value="ECO:0007669"/>
    <property type="project" value="UniProtKB-SubCell"/>
</dbReference>
<dbReference type="NCBIfam" id="NF009585">
    <property type="entry name" value="PRK13024.1-5"/>
    <property type="match status" value="1"/>
</dbReference>
<dbReference type="InterPro" id="IPR022646">
    <property type="entry name" value="SecD/SecF_CS"/>
</dbReference>
<dbReference type="HAMAP" id="MF_01463_B">
    <property type="entry name" value="SecD_B"/>
    <property type="match status" value="1"/>
</dbReference>
<dbReference type="GO" id="GO:0015450">
    <property type="term" value="F:protein-transporting ATPase activity"/>
    <property type="evidence" value="ECO:0007669"/>
    <property type="project" value="InterPro"/>
</dbReference>
<comment type="subunit">
    <text evidence="9">Forms a complex with SecF. Part of the essential Sec protein translocation apparatus which comprises SecA, SecYEG and auxiliary proteins SecDF. Other proteins may also be involved.</text>
</comment>
<feature type="domain" description="Protein export membrane protein SecD/SecF C-terminal" evidence="11">
    <location>
        <begin position="839"/>
        <end position="1028"/>
    </location>
</feature>
<evidence type="ECO:0000313" key="15">
    <source>
        <dbReference type="Proteomes" id="UP000468650"/>
    </source>
</evidence>
<evidence type="ECO:0000256" key="3">
    <source>
        <dbReference type="ARBA" id="ARBA00022475"/>
    </source>
</evidence>
<dbReference type="PANTHER" id="PTHR30081:SF1">
    <property type="entry name" value="PROTEIN TRANSLOCASE SUBUNIT SECD"/>
    <property type="match status" value="1"/>
</dbReference>
<keyword evidence="7 9" id="KW-0811">Translocation</keyword>